<dbReference type="EMBL" id="JAKUCV010000057">
    <property type="protein sequence ID" value="KAJ4851422.1"/>
    <property type="molecule type" value="Genomic_DNA"/>
</dbReference>
<dbReference type="AlphaFoldDB" id="A0A9Q0GM88"/>
<evidence type="ECO:0000313" key="13">
    <source>
        <dbReference type="Proteomes" id="UP001141552"/>
    </source>
</evidence>
<evidence type="ECO:0000256" key="9">
    <source>
        <dbReference type="ARBA" id="ARBA00023004"/>
    </source>
</evidence>
<evidence type="ECO:0000256" key="3">
    <source>
        <dbReference type="ARBA" id="ARBA00010617"/>
    </source>
</evidence>
<dbReference type="GO" id="GO:0004497">
    <property type="term" value="F:monooxygenase activity"/>
    <property type="evidence" value="ECO:0007669"/>
    <property type="project" value="UniProtKB-KW"/>
</dbReference>
<dbReference type="Proteomes" id="UP001141552">
    <property type="component" value="Unassembled WGS sequence"/>
</dbReference>
<keyword evidence="10" id="KW-0503">Monooxygenase</keyword>
<dbReference type="InterPro" id="IPR001128">
    <property type="entry name" value="Cyt_P450"/>
</dbReference>
<comment type="subcellular location">
    <subcellularLocation>
        <location evidence="2">Membrane</location>
        <topology evidence="2">Single-pass membrane protein</topology>
    </subcellularLocation>
</comment>
<name>A0A9Q0GM88_9ROSI</name>
<sequence length="297" mass="34826">MRKLCVVHLFNSNRVQSFRPIREEEISLLMGKIWESASASKPFNLTEALMYLTGTIISRIAFGKRYEDGGSERARIQELLNETQALFVGFFLSDYFPYMAWADKIITGLMPRLEKNFKEMDAFYQEIIDEHLDPKRPKPAQEDILDVLLQIYKDRSFKVQLSFEHIKAILMVRGNNLNQPRRIAFGKKLYEDGGSEGARFQELLNETQALFVSFYLSDYFPYMGWVDKITGLVSRLEKNFKEFDDFYQEIIDEHLDPKRPKPAQEDILDVLLQMHKDRSFKVQLTFDHIKAILMVVP</sequence>
<evidence type="ECO:0000256" key="4">
    <source>
        <dbReference type="ARBA" id="ARBA00022617"/>
    </source>
</evidence>
<dbReference type="InterPro" id="IPR036396">
    <property type="entry name" value="Cyt_P450_sf"/>
</dbReference>
<keyword evidence="5" id="KW-0812">Transmembrane</keyword>
<protein>
    <recommendedName>
        <fullName evidence="14">Cytochrome P450</fullName>
    </recommendedName>
</protein>
<dbReference type="SUPFAM" id="SSF48264">
    <property type="entry name" value="Cytochrome P450"/>
    <property type="match status" value="2"/>
</dbReference>
<keyword evidence="9" id="KW-0408">Iron</keyword>
<evidence type="ECO:0000256" key="7">
    <source>
        <dbReference type="ARBA" id="ARBA00022989"/>
    </source>
</evidence>
<evidence type="ECO:0000256" key="1">
    <source>
        <dbReference type="ARBA" id="ARBA00001971"/>
    </source>
</evidence>
<keyword evidence="4" id="KW-0349">Heme</keyword>
<comment type="cofactor">
    <cofactor evidence="1">
        <name>heme</name>
        <dbReference type="ChEBI" id="CHEBI:30413"/>
    </cofactor>
</comment>
<evidence type="ECO:0000256" key="8">
    <source>
        <dbReference type="ARBA" id="ARBA00023002"/>
    </source>
</evidence>
<dbReference type="PANTHER" id="PTHR47955:SF22">
    <property type="entry name" value="CYTOCHROME P450 83B1-LIKE"/>
    <property type="match status" value="1"/>
</dbReference>
<dbReference type="OrthoDB" id="1719914at2759"/>
<keyword evidence="7" id="KW-1133">Transmembrane helix</keyword>
<evidence type="ECO:0000313" key="12">
    <source>
        <dbReference type="EMBL" id="KAJ4851422.1"/>
    </source>
</evidence>
<keyword evidence="11" id="KW-0472">Membrane</keyword>
<keyword evidence="13" id="KW-1185">Reference proteome</keyword>
<evidence type="ECO:0000256" key="5">
    <source>
        <dbReference type="ARBA" id="ARBA00022692"/>
    </source>
</evidence>
<keyword evidence="8" id="KW-0560">Oxidoreductase</keyword>
<keyword evidence="6" id="KW-0479">Metal-binding</keyword>
<gene>
    <name evidence="12" type="ORF">Tsubulata_029274</name>
</gene>
<accession>A0A9Q0GM88</accession>
<dbReference type="Pfam" id="PF00067">
    <property type="entry name" value="p450"/>
    <property type="match status" value="2"/>
</dbReference>
<evidence type="ECO:0000256" key="10">
    <source>
        <dbReference type="ARBA" id="ARBA00023033"/>
    </source>
</evidence>
<dbReference type="GO" id="GO:0020037">
    <property type="term" value="F:heme binding"/>
    <property type="evidence" value="ECO:0007669"/>
    <property type="project" value="InterPro"/>
</dbReference>
<proteinExistence type="inferred from homology"/>
<dbReference type="GO" id="GO:0005506">
    <property type="term" value="F:iron ion binding"/>
    <property type="evidence" value="ECO:0007669"/>
    <property type="project" value="InterPro"/>
</dbReference>
<evidence type="ECO:0008006" key="14">
    <source>
        <dbReference type="Google" id="ProtNLM"/>
    </source>
</evidence>
<dbReference type="GO" id="GO:0016705">
    <property type="term" value="F:oxidoreductase activity, acting on paired donors, with incorporation or reduction of molecular oxygen"/>
    <property type="evidence" value="ECO:0007669"/>
    <property type="project" value="InterPro"/>
</dbReference>
<comment type="similarity">
    <text evidence="3">Belongs to the cytochrome P450 family.</text>
</comment>
<evidence type="ECO:0000256" key="6">
    <source>
        <dbReference type="ARBA" id="ARBA00022723"/>
    </source>
</evidence>
<reference evidence="12" key="1">
    <citation type="submission" date="2022-02" db="EMBL/GenBank/DDBJ databases">
        <authorList>
            <person name="Henning P.M."/>
            <person name="McCubbin A.G."/>
            <person name="Shore J.S."/>
        </authorList>
    </citation>
    <scope>NUCLEOTIDE SEQUENCE</scope>
    <source>
        <strain evidence="12">F60SS</strain>
        <tissue evidence="12">Leaves</tissue>
    </source>
</reference>
<organism evidence="12 13">
    <name type="scientific">Turnera subulata</name>
    <dbReference type="NCBI Taxonomy" id="218843"/>
    <lineage>
        <taxon>Eukaryota</taxon>
        <taxon>Viridiplantae</taxon>
        <taxon>Streptophyta</taxon>
        <taxon>Embryophyta</taxon>
        <taxon>Tracheophyta</taxon>
        <taxon>Spermatophyta</taxon>
        <taxon>Magnoliopsida</taxon>
        <taxon>eudicotyledons</taxon>
        <taxon>Gunneridae</taxon>
        <taxon>Pentapetalae</taxon>
        <taxon>rosids</taxon>
        <taxon>fabids</taxon>
        <taxon>Malpighiales</taxon>
        <taxon>Passifloraceae</taxon>
        <taxon>Turnera</taxon>
    </lineage>
</organism>
<evidence type="ECO:0000256" key="11">
    <source>
        <dbReference type="ARBA" id="ARBA00023136"/>
    </source>
</evidence>
<reference evidence="12" key="2">
    <citation type="journal article" date="2023" name="Plants (Basel)">
        <title>Annotation of the Turnera subulata (Passifloraceae) Draft Genome Reveals the S-Locus Evolved after the Divergence of Turneroideae from Passifloroideae in a Stepwise Manner.</title>
        <authorList>
            <person name="Henning P.M."/>
            <person name="Roalson E.H."/>
            <person name="Mir W."/>
            <person name="McCubbin A.G."/>
            <person name="Shore J.S."/>
        </authorList>
    </citation>
    <scope>NUCLEOTIDE SEQUENCE</scope>
    <source>
        <strain evidence="12">F60SS</strain>
    </source>
</reference>
<dbReference type="GO" id="GO:0016020">
    <property type="term" value="C:membrane"/>
    <property type="evidence" value="ECO:0007669"/>
    <property type="project" value="UniProtKB-SubCell"/>
</dbReference>
<dbReference type="Gene3D" id="1.10.630.10">
    <property type="entry name" value="Cytochrome P450"/>
    <property type="match status" value="2"/>
</dbReference>
<comment type="caution">
    <text evidence="12">The sequence shown here is derived from an EMBL/GenBank/DDBJ whole genome shotgun (WGS) entry which is preliminary data.</text>
</comment>
<evidence type="ECO:0000256" key="2">
    <source>
        <dbReference type="ARBA" id="ARBA00004167"/>
    </source>
</evidence>
<dbReference type="PANTHER" id="PTHR47955">
    <property type="entry name" value="CYTOCHROME P450 FAMILY 71 PROTEIN"/>
    <property type="match status" value="1"/>
</dbReference>